<feature type="transmembrane region" description="Helical" evidence="1">
    <location>
        <begin position="191"/>
        <end position="208"/>
    </location>
</feature>
<evidence type="ECO:0000313" key="3">
    <source>
        <dbReference type="Proteomes" id="UP000295215"/>
    </source>
</evidence>
<proteinExistence type="predicted"/>
<dbReference type="EMBL" id="SOAG01000004">
    <property type="protein sequence ID" value="TDS64391.1"/>
    <property type="molecule type" value="Genomic_DNA"/>
</dbReference>
<feature type="transmembrane region" description="Helical" evidence="1">
    <location>
        <begin position="12"/>
        <end position="30"/>
    </location>
</feature>
<dbReference type="RefSeq" id="WP_071307413.1">
    <property type="nucleotide sequence ID" value="NZ_SOAG01000004.1"/>
</dbReference>
<keyword evidence="1" id="KW-0472">Membrane</keyword>
<feature type="transmembrane region" description="Helical" evidence="1">
    <location>
        <begin position="154"/>
        <end position="179"/>
    </location>
</feature>
<dbReference type="Proteomes" id="UP000295215">
    <property type="component" value="Unassembled WGS sequence"/>
</dbReference>
<name>A0A4R7F461_9FLAO</name>
<protein>
    <submittedName>
        <fullName evidence="2">Uncharacterized protein</fullName>
    </submittedName>
</protein>
<dbReference type="OrthoDB" id="1494658at2"/>
<keyword evidence="1" id="KW-1133">Transmembrane helix</keyword>
<evidence type="ECO:0000313" key="2">
    <source>
        <dbReference type="EMBL" id="TDS64391.1"/>
    </source>
</evidence>
<dbReference type="AlphaFoldDB" id="A0A4R7F461"/>
<accession>A0A4R7F461</accession>
<keyword evidence="3" id="KW-1185">Reference proteome</keyword>
<organism evidence="2 3">
    <name type="scientific">Myroides indicus</name>
    <dbReference type="NCBI Taxonomy" id="1323422"/>
    <lineage>
        <taxon>Bacteria</taxon>
        <taxon>Pseudomonadati</taxon>
        <taxon>Bacteroidota</taxon>
        <taxon>Flavobacteriia</taxon>
        <taxon>Flavobacteriales</taxon>
        <taxon>Flavobacteriaceae</taxon>
        <taxon>Myroides</taxon>
    </lineage>
</organism>
<reference evidence="2 3" key="1">
    <citation type="submission" date="2019-03" db="EMBL/GenBank/DDBJ databases">
        <title>Genomic Encyclopedia of Archaeal and Bacterial Type Strains, Phase II (KMG-II): from individual species to whole genera.</title>
        <authorList>
            <person name="Goeker M."/>
        </authorList>
    </citation>
    <scope>NUCLEOTIDE SEQUENCE [LARGE SCALE GENOMIC DNA]</scope>
    <source>
        <strain evidence="2 3">DSM 28213</strain>
    </source>
</reference>
<comment type="caution">
    <text evidence="2">The sequence shown here is derived from an EMBL/GenBank/DDBJ whole genome shotgun (WGS) entry which is preliminary data.</text>
</comment>
<sequence length="211" mass="24358">MDVLETLKQVDSNLLVFLLTSLIAFLTWVIKGSIEKPINDSKQTFEKTFNIRIEIMTEIKNRLSLILYFKEGENNLKFKEEIQSILLKDGKSAYLSKNILDNLLRLSIEEKNNEELIKTTINLIDSELYLIISKLEDEISFYRKFSNFNPLKKIIGIILLALQNIITILIVGFITYLLITTFISSTICVKILISLLSIGILLFANWYLSKK</sequence>
<gene>
    <name evidence="2" type="ORF">C8P70_104109</name>
</gene>
<keyword evidence="1" id="KW-0812">Transmembrane</keyword>
<evidence type="ECO:0000256" key="1">
    <source>
        <dbReference type="SAM" id="Phobius"/>
    </source>
</evidence>